<keyword evidence="6" id="KW-1133">Transmembrane helix</keyword>
<dbReference type="SUPFAM" id="SSF56112">
    <property type="entry name" value="Protein kinase-like (PK-like)"/>
    <property type="match status" value="1"/>
</dbReference>
<name>A0A9X4BFG7_9GAMM</name>
<dbReference type="Gene3D" id="1.25.40.10">
    <property type="entry name" value="Tetratricopeptide repeat domain"/>
    <property type="match status" value="3"/>
</dbReference>
<dbReference type="SMART" id="SM00220">
    <property type="entry name" value="S_TKc"/>
    <property type="match status" value="1"/>
</dbReference>
<dbReference type="InterPro" id="IPR019734">
    <property type="entry name" value="TPR_rpt"/>
</dbReference>
<feature type="binding site" evidence="5">
    <location>
        <position position="114"/>
    </location>
    <ligand>
        <name>ATP</name>
        <dbReference type="ChEBI" id="CHEBI:30616"/>
    </ligand>
</feature>
<evidence type="ECO:0000256" key="5">
    <source>
        <dbReference type="PROSITE-ProRule" id="PRU10141"/>
    </source>
</evidence>
<dbReference type="GO" id="GO:0005524">
    <property type="term" value="F:ATP binding"/>
    <property type="evidence" value="ECO:0007669"/>
    <property type="project" value="UniProtKB-UniRule"/>
</dbReference>
<evidence type="ECO:0000259" key="7">
    <source>
        <dbReference type="PROSITE" id="PS50011"/>
    </source>
</evidence>
<dbReference type="Proteomes" id="UP001139971">
    <property type="component" value="Unassembled WGS sequence"/>
</dbReference>
<reference evidence="8" key="1">
    <citation type="submission" date="2023-02" db="EMBL/GenBank/DDBJ databases">
        <title>Tahibacter soli sp. nov. isolated from soil.</title>
        <authorList>
            <person name="Baek J.H."/>
            <person name="Lee J.K."/>
            <person name="Choi D.G."/>
            <person name="Jeon C.O."/>
        </authorList>
    </citation>
    <scope>NUCLEOTIDE SEQUENCE</scope>
    <source>
        <strain evidence="8">BL</strain>
    </source>
</reference>
<evidence type="ECO:0000256" key="3">
    <source>
        <dbReference type="ARBA" id="ARBA00022777"/>
    </source>
</evidence>
<feature type="transmembrane region" description="Helical" evidence="6">
    <location>
        <begin position="349"/>
        <end position="370"/>
    </location>
</feature>
<gene>
    <name evidence="8" type="ORF">OD750_000685</name>
</gene>
<dbReference type="RefSeq" id="WP_263544473.1">
    <property type="nucleotide sequence ID" value="NZ_JAOVZO020000001.1"/>
</dbReference>
<sequence>MDLPHRRRAFALLRDALALEDTERDAFVTAQCGGDHALAATVRELLAAAAAGNRLLDRDAGDVAAELAGDDDDLPAGTMLGDWRVVREIGRGGMGAVYLAERRGDDFVQRCALKLVKRGMDSREVLARFKRERGILARLSHPNIARLVDGGVAADGRPWLAMEYVDGVPLDAWAAGADADARLALALRLADALSYAHRQLVVHRDLKPSNVLVDARGEPHLLDFGIAKLLEDADTPERTATAARFLTRAYAAPEQVRGEDAGTATDVYQFGALLYELVAARRFDAAANALRGDVGVIVTRATDPEPARRYGSVDALAQDLRRARAGLPILARADSAGYRARRFLARHRLGVAAAAIAFAALVGGTAVALWQARIARAEARRAEAVNGFLEDIFRSIDPANSRGREATAKDLVDEAAARIGRELADQPAAAAQLRAVLGASYVGLGDYAAAEAQFRAALPLFSREQAALAIDTRHSLAQVRGVAGDYDDATALIDEAEALRVARRPDDADLADLLTFERASILGARGHYAQAVALARRALASRRERLGPDAPATLSAEQSTAIHLNDLGETGEAIALVRHIVDVERRTLAPDDPTRGPALFNLATYQADAGDYAASLVTIDEALALRRKTLPPNHADIARTLGRKAVSLERTGDAAQALALRPEIIAILRAQPQPDKGLLAQELNNWGVNCYRLGDLDGATQHVGEALALWQTMLPADHTYVLTARSSLAALATNRGRLADGEAQLRLVLAARDAATARDGDSLASASGWLSSQSALIANLRYQGRAAEALAPAREAIARVDKFYTAPSLERSTARGDLAAVLADTGDCAQAEPVAQSALDDARALAPAGIIEGAHASLVLGGCALARRDFAGARTQFRDAVAGYAQAGGADHWRTAFARGQLGRALLGAGERDAARTELDAAVGVLAVQRPWLRDLVSLRAAQASLAR</sequence>
<evidence type="ECO:0000313" key="9">
    <source>
        <dbReference type="Proteomes" id="UP001139971"/>
    </source>
</evidence>
<dbReference type="Pfam" id="PF13374">
    <property type="entry name" value="TPR_10"/>
    <property type="match status" value="2"/>
</dbReference>
<keyword evidence="4 5" id="KW-0067">ATP-binding</keyword>
<evidence type="ECO:0000256" key="4">
    <source>
        <dbReference type="ARBA" id="ARBA00022840"/>
    </source>
</evidence>
<protein>
    <submittedName>
        <fullName evidence="8">Serine/threonine-protein kinase</fullName>
    </submittedName>
</protein>
<dbReference type="PROSITE" id="PS00108">
    <property type="entry name" value="PROTEIN_KINASE_ST"/>
    <property type="match status" value="1"/>
</dbReference>
<dbReference type="PANTHER" id="PTHR43289">
    <property type="entry name" value="MITOGEN-ACTIVATED PROTEIN KINASE KINASE KINASE 20-RELATED"/>
    <property type="match status" value="1"/>
</dbReference>
<feature type="domain" description="Protein kinase" evidence="7">
    <location>
        <begin position="83"/>
        <end position="344"/>
    </location>
</feature>
<dbReference type="InterPro" id="IPR011009">
    <property type="entry name" value="Kinase-like_dom_sf"/>
</dbReference>
<dbReference type="GO" id="GO:0004674">
    <property type="term" value="F:protein serine/threonine kinase activity"/>
    <property type="evidence" value="ECO:0007669"/>
    <property type="project" value="TreeGrafter"/>
</dbReference>
<dbReference type="Pfam" id="PF00069">
    <property type="entry name" value="Pkinase"/>
    <property type="match status" value="1"/>
</dbReference>
<evidence type="ECO:0000256" key="6">
    <source>
        <dbReference type="SAM" id="Phobius"/>
    </source>
</evidence>
<keyword evidence="3 8" id="KW-0418">Kinase</keyword>
<evidence type="ECO:0000256" key="1">
    <source>
        <dbReference type="ARBA" id="ARBA00022679"/>
    </source>
</evidence>
<dbReference type="InterPro" id="IPR000719">
    <property type="entry name" value="Prot_kinase_dom"/>
</dbReference>
<dbReference type="PROSITE" id="PS50011">
    <property type="entry name" value="PROTEIN_KINASE_DOM"/>
    <property type="match status" value="1"/>
</dbReference>
<dbReference type="InterPro" id="IPR017441">
    <property type="entry name" value="Protein_kinase_ATP_BS"/>
</dbReference>
<dbReference type="EMBL" id="JAOVZO020000001">
    <property type="protein sequence ID" value="MDC8011055.1"/>
    <property type="molecule type" value="Genomic_DNA"/>
</dbReference>
<proteinExistence type="predicted"/>
<keyword evidence="9" id="KW-1185">Reference proteome</keyword>
<dbReference type="AlphaFoldDB" id="A0A9X4BFG7"/>
<evidence type="ECO:0000256" key="2">
    <source>
        <dbReference type="ARBA" id="ARBA00022741"/>
    </source>
</evidence>
<dbReference type="Gene3D" id="1.10.510.10">
    <property type="entry name" value="Transferase(Phosphotransferase) domain 1"/>
    <property type="match status" value="1"/>
</dbReference>
<organism evidence="8 9">
    <name type="scientific">Tahibacter soli</name>
    <dbReference type="NCBI Taxonomy" id="2983605"/>
    <lineage>
        <taxon>Bacteria</taxon>
        <taxon>Pseudomonadati</taxon>
        <taxon>Pseudomonadota</taxon>
        <taxon>Gammaproteobacteria</taxon>
        <taxon>Lysobacterales</taxon>
        <taxon>Rhodanobacteraceae</taxon>
        <taxon>Tahibacter</taxon>
    </lineage>
</organism>
<keyword evidence="1" id="KW-0808">Transferase</keyword>
<dbReference type="SUPFAM" id="SSF48452">
    <property type="entry name" value="TPR-like"/>
    <property type="match status" value="5"/>
</dbReference>
<comment type="caution">
    <text evidence="8">The sequence shown here is derived from an EMBL/GenBank/DDBJ whole genome shotgun (WGS) entry which is preliminary data.</text>
</comment>
<dbReference type="PROSITE" id="PS00107">
    <property type="entry name" value="PROTEIN_KINASE_ATP"/>
    <property type="match status" value="1"/>
</dbReference>
<dbReference type="SMART" id="SM00028">
    <property type="entry name" value="TPR"/>
    <property type="match status" value="4"/>
</dbReference>
<accession>A0A9X4BFG7</accession>
<dbReference type="PANTHER" id="PTHR43289:SF34">
    <property type="entry name" value="SERINE_THREONINE-PROTEIN KINASE YBDM-RELATED"/>
    <property type="match status" value="1"/>
</dbReference>
<evidence type="ECO:0000313" key="8">
    <source>
        <dbReference type="EMBL" id="MDC8011055.1"/>
    </source>
</evidence>
<keyword evidence="2 5" id="KW-0547">Nucleotide-binding</keyword>
<keyword evidence="6" id="KW-0472">Membrane</keyword>
<dbReference type="Gene3D" id="3.30.200.20">
    <property type="entry name" value="Phosphorylase Kinase, domain 1"/>
    <property type="match status" value="1"/>
</dbReference>
<dbReference type="InterPro" id="IPR011990">
    <property type="entry name" value="TPR-like_helical_dom_sf"/>
</dbReference>
<keyword evidence="6" id="KW-0812">Transmembrane</keyword>
<dbReference type="InterPro" id="IPR008271">
    <property type="entry name" value="Ser/Thr_kinase_AS"/>
</dbReference>
<dbReference type="CDD" id="cd14014">
    <property type="entry name" value="STKc_PknB_like"/>
    <property type="match status" value="1"/>
</dbReference>